<feature type="region of interest" description="Disordered" evidence="6">
    <location>
        <begin position="1"/>
        <end position="106"/>
    </location>
</feature>
<dbReference type="SMART" id="SM00320">
    <property type="entry name" value="WD40"/>
    <property type="match status" value="4"/>
</dbReference>
<keyword evidence="1 5" id="KW-0853">WD repeat</keyword>
<dbReference type="InterPro" id="IPR036322">
    <property type="entry name" value="WD40_repeat_dom_sf"/>
</dbReference>
<dbReference type="GO" id="GO:0005634">
    <property type="term" value="C:nucleus"/>
    <property type="evidence" value="ECO:0007669"/>
    <property type="project" value="TreeGrafter"/>
</dbReference>
<sequence>MLGETLKTAQESSRDNLAKREQDEKERREKSKKRPVSETESKTAEPRPALESEEDVGPALPPGFVIPNMQQTKNTAKIEAEKENDSDSDSESDDEEDNESRMTLPITSRIQLNHGKKPIQALALDTPGGRLLTGADDFNMKFWDFPGMTNTFEPFRYMEPQEGYHVRDISYSVTGDNILVTTGSMQPILYDRDGFLVATCVKGDNYLTDAAKTEGHMAMCNAGQFHPFEREWMVTCANDGTIRQWNVEDRAKDMFGCIVMKQYDVRKVRNKQGKRAVPTSLTYCRQGKLLASGNDDGSVQIWDHRRTVAPKIRIWNCHPAGERITCVNFSYDNNVIATRCLDGTVKLYDLRQTKQALFTKDNLPALYDGTKIAFSPNDKILCVGTAGERVKKGVYKPGELKFFLRDDMSEVKSVPLQSGSAIGILWHHRINQIIYGTSEGKAVVYFDDKVSHRGAKLCVSKRKKAQEFVEMDANVHVVVPFQPKNFREPKPSSKETQFVKARKNAQASYAPEAPLNPTMAGQLGRLNAPNGTLHKFIAKEIAMKTSDDDPTLIRQKILRHAFKAEEEGNLINAAYSQTQPINVLAEHKTLEDEDAEFNQPMWKRMKYQDDKKKGKIVVDEDKLV</sequence>
<feature type="repeat" description="WD" evidence="5">
    <location>
        <begin position="112"/>
        <end position="144"/>
    </location>
</feature>
<evidence type="ECO:0000256" key="5">
    <source>
        <dbReference type="PROSITE-ProRule" id="PRU00221"/>
    </source>
</evidence>
<feature type="compositionally biased region" description="Acidic residues" evidence="6">
    <location>
        <begin position="86"/>
        <end position="98"/>
    </location>
</feature>
<dbReference type="AlphaFoldDB" id="E4YL72"/>
<dbReference type="PANTHER" id="PTHR16017">
    <property type="entry name" value="GASTRULATION DEFECTIVE PROTEIN 1-RELATED"/>
    <property type="match status" value="1"/>
</dbReference>
<dbReference type="InterPro" id="IPR051858">
    <property type="entry name" value="WD_repeat_GAD-1"/>
</dbReference>
<evidence type="ECO:0000256" key="3">
    <source>
        <dbReference type="ARBA" id="ARBA00038343"/>
    </source>
</evidence>
<dbReference type="GO" id="GO:0035861">
    <property type="term" value="C:site of double-strand break"/>
    <property type="evidence" value="ECO:0007669"/>
    <property type="project" value="TreeGrafter"/>
</dbReference>
<dbReference type="InterPro" id="IPR015943">
    <property type="entry name" value="WD40/YVTN_repeat-like_dom_sf"/>
</dbReference>
<dbReference type="InterPro" id="IPR001680">
    <property type="entry name" value="WD40_rpt"/>
</dbReference>
<gene>
    <name evidence="7" type="ORF">GSOID_T00028719001</name>
</gene>
<protein>
    <recommendedName>
        <fullName evidence="4">WD repeat-containing protein 70</fullName>
    </recommendedName>
</protein>
<dbReference type="Proteomes" id="UP000011014">
    <property type="component" value="Unassembled WGS sequence"/>
</dbReference>
<evidence type="ECO:0000256" key="1">
    <source>
        <dbReference type="ARBA" id="ARBA00022574"/>
    </source>
</evidence>
<reference evidence="7" key="1">
    <citation type="journal article" date="2010" name="Science">
        <title>Plasticity of animal genome architecture unmasked by rapid evolution of a pelagic tunicate.</title>
        <authorList>
            <person name="Denoeud F."/>
            <person name="Henriet S."/>
            <person name="Mungpakdee S."/>
            <person name="Aury J.M."/>
            <person name="Da Silva C."/>
            <person name="Brinkmann H."/>
            <person name="Mikhaleva J."/>
            <person name="Olsen L.C."/>
            <person name="Jubin C."/>
            <person name="Canestro C."/>
            <person name="Bouquet J.M."/>
            <person name="Danks G."/>
            <person name="Poulain J."/>
            <person name="Campsteijn C."/>
            <person name="Adamski M."/>
            <person name="Cross I."/>
            <person name="Yadetie F."/>
            <person name="Muffato M."/>
            <person name="Louis A."/>
            <person name="Butcher S."/>
            <person name="Tsagkogeorga G."/>
            <person name="Konrad A."/>
            <person name="Singh S."/>
            <person name="Jensen M.F."/>
            <person name="Cong E.H."/>
            <person name="Eikeseth-Otteraa H."/>
            <person name="Noel B."/>
            <person name="Anthouard V."/>
            <person name="Porcel B.M."/>
            <person name="Kachouri-Lafond R."/>
            <person name="Nishino A."/>
            <person name="Ugolini M."/>
            <person name="Chourrout P."/>
            <person name="Nishida H."/>
            <person name="Aasland R."/>
            <person name="Huzurbazar S."/>
            <person name="Westhof E."/>
            <person name="Delsuc F."/>
            <person name="Lehrach H."/>
            <person name="Reinhardt R."/>
            <person name="Weissenbach J."/>
            <person name="Roy S.W."/>
            <person name="Artiguenave F."/>
            <person name="Postlethwait J.H."/>
            <person name="Manak J.R."/>
            <person name="Thompson E.M."/>
            <person name="Jaillon O."/>
            <person name="Du Pasquier L."/>
            <person name="Boudinot P."/>
            <person name="Liberles D.A."/>
            <person name="Volff J.N."/>
            <person name="Philippe H."/>
            <person name="Lenhard B."/>
            <person name="Roest Crollius H."/>
            <person name="Wincker P."/>
            <person name="Chourrout D."/>
        </authorList>
    </citation>
    <scope>NUCLEOTIDE SEQUENCE [LARGE SCALE GENOMIC DNA]</scope>
</reference>
<feature type="compositionally biased region" description="Basic and acidic residues" evidence="6">
    <location>
        <begin position="76"/>
        <end position="85"/>
    </location>
</feature>
<keyword evidence="2" id="KW-0677">Repeat</keyword>
<dbReference type="EMBL" id="FN654743">
    <property type="protein sequence ID" value="CBY36233.1"/>
    <property type="molecule type" value="Genomic_DNA"/>
</dbReference>
<organism evidence="7">
    <name type="scientific">Oikopleura dioica</name>
    <name type="common">Tunicate</name>
    <dbReference type="NCBI Taxonomy" id="34765"/>
    <lineage>
        <taxon>Eukaryota</taxon>
        <taxon>Metazoa</taxon>
        <taxon>Chordata</taxon>
        <taxon>Tunicata</taxon>
        <taxon>Appendicularia</taxon>
        <taxon>Copelata</taxon>
        <taxon>Oikopleuridae</taxon>
        <taxon>Oikopleura</taxon>
    </lineage>
</organism>
<evidence type="ECO:0000256" key="2">
    <source>
        <dbReference type="ARBA" id="ARBA00022737"/>
    </source>
</evidence>
<proteinExistence type="inferred from homology"/>
<evidence type="ECO:0000313" key="7">
    <source>
        <dbReference type="EMBL" id="CBY36233.1"/>
    </source>
</evidence>
<dbReference type="SUPFAM" id="SSF50978">
    <property type="entry name" value="WD40 repeat-like"/>
    <property type="match status" value="1"/>
</dbReference>
<dbReference type="Gene3D" id="2.130.10.10">
    <property type="entry name" value="YVTN repeat-like/Quinoprotein amine dehydrogenase"/>
    <property type="match status" value="2"/>
</dbReference>
<dbReference type="Pfam" id="PF00400">
    <property type="entry name" value="WD40"/>
    <property type="match status" value="3"/>
</dbReference>
<evidence type="ECO:0000256" key="4">
    <source>
        <dbReference type="ARBA" id="ARBA00040943"/>
    </source>
</evidence>
<comment type="similarity">
    <text evidence="3">Belongs to the WD repeat GAD-1 family.</text>
</comment>
<accession>E4YL72</accession>
<dbReference type="PROSITE" id="PS50082">
    <property type="entry name" value="WD_REPEATS_2"/>
    <property type="match status" value="2"/>
</dbReference>
<name>E4YL72_OIKDI</name>
<feature type="repeat" description="WD" evidence="5">
    <location>
        <begin position="271"/>
        <end position="303"/>
    </location>
</feature>
<dbReference type="PANTHER" id="PTHR16017:SF0">
    <property type="entry name" value="WD REPEAT-CONTAINING PROTEIN 70"/>
    <property type="match status" value="1"/>
</dbReference>
<evidence type="ECO:0000256" key="6">
    <source>
        <dbReference type="SAM" id="MobiDB-lite"/>
    </source>
</evidence>
<feature type="compositionally biased region" description="Basic and acidic residues" evidence="6">
    <location>
        <begin position="12"/>
        <end position="50"/>
    </location>
</feature>